<dbReference type="SUPFAM" id="SSF46785">
    <property type="entry name" value="Winged helix' DNA-binding domain"/>
    <property type="match status" value="1"/>
</dbReference>
<evidence type="ECO:0000259" key="4">
    <source>
        <dbReference type="PROSITE" id="PS50956"/>
    </source>
</evidence>
<dbReference type="InterPro" id="IPR036390">
    <property type="entry name" value="WH_DNA-bd_sf"/>
</dbReference>
<comment type="caution">
    <text evidence="5">The sequence shown here is derived from an EMBL/GenBank/DDBJ whole genome shotgun (WGS) entry which is preliminary data.</text>
</comment>
<name>A0A6I3SHK6_HELMO</name>
<dbReference type="InterPro" id="IPR036388">
    <property type="entry name" value="WH-like_DNA-bd_sf"/>
</dbReference>
<dbReference type="PROSITE" id="PS50956">
    <property type="entry name" value="HTH_ASNC_2"/>
    <property type="match status" value="1"/>
</dbReference>
<reference evidence="5 6" key="1">
    <citation type="submission" date="2019-11" db="EMBL/GenBank/DDBJ databases">
        <title>Whole-genome sequence of a the green, strictly anaerobic photosynthetic bacterium Heliobacillus mobilis DSM 6151.</title>
        <authorList>
            <person name="Kyndt J.A."/>
            <person name="Meyer T.E."/>
        </authorList>
    </citation>
    <scope>NUCLEOTIDE SEQUENCE [LARGE SCALE GENOMIC DNA]</scope>
    <source>
        <strain evidence="5 6">DSM 6151</strain>
    </source>
</reference>
<dbReference type="Pfam" id="PF01037">
    <property type="entry name" value="AsnC_trans_reg"/>
    <property type="match status" value="1"/>
</dbReference>
<protein>
    <submittedName>
        <fullName evidence="5">Winged helix-turn-helix transcriptional regulator</fullName>
    </submittedName>
</protein>
<keyword evidence="2" id="KW-0238">DNA-binding</keyword>
<dbReference type="InterPro" id="IPR019888">
    <property type="entry name" value="Tscrpt_reg_AsnC-like"/>
</dbReference>
<dbReference type="AlphaFoldDB" id="A0A6I3SHK6"/>
<proteinExistence type="predicted"/>
<organism evidence="5 6">
    <name type="scientific">Heliobacterium mobile</name>
    <name type="common">Heliobacillus mobilis</name>
    <dbReference type="NCBI Taxonomy" id="28064"/>
    <lineage>
        <taxon>Bacteria</taxon>
        <taxon>Bacillati</taxon>
        <taxon>Bacillota</taxon>
        <taxon>Clostridia</taxon>
        <taxon>Eubacteriales</taxon>
        <taxon>Heliobacteriaceae</taxon>
        <taxon>Heliobacterium</taxon>
    </lineage>
</organism>
<dbReference type="PANTHER" id="PTHR30154:SF55">
    <property type="entry name" value="HTH-TYPE TRANSCRIPTIONAL REGULATOR LRPB"/>
    <property type="match status" value="1"/>
</dbReference>
<evidence type="ECO:0000313" key="5">
    <source>
        <dbReference type="EMBL" id="MTV48187.1"/>
    </source>
</evidence>
<feature type="domain" description="HTH asnC-type" evidence="4">
    <location>
        <begin position="2"/>
        <end position="63"/>
    </location>
</feature>
<keyword evidence="1" id="KW-0805">Transcription regulation</keyword>
<dbReference type="RefSeq" id="WP_155475303.1">
    <property type="nucleotide sequence ID" value="NZ_WNKU01000003.1"/>
</dbReference>
<dbReference type="EMBL" id="WNKU01000003">
    <property type="protein sequence ID" value="MTV48187.1"/>
    <property type="molecule type" value="Genomic_DNA"/>
</dbReference>
<dbReference type="Gene3D" id="3.30.70.920">
    <property type="match status" value="1"/>
</dbReference>
<dbReference type="GO" id="GO:0005829">
    <property type="term" value="C:cytosol"/>
    <property type="evidence" value="ECO:0007669"/>
    <property type="project" value="TreeGrafter"/>
</dbReference>
<keyword evidence="3" id="KW-0804">Transcription</keyword>
<dbReference type="SMART" id="SM00344">
    <property type="entry name" value="HTH_ASNC"/>
    <property type="match status" value="1"/>
</dbReference>
<evidence type="ECO:0000256" key="3">
    <source>
        <dbReference type="ARBA" id="ARBA00023163"/>
    </source>
</evidence>
<keyword evidence="6" id="KW-1185">Reference proteome</keyword>
<dbReference type="InterPro" id="IPR000485">
    <property type="entry name" value="AsnC-type_HTH_dom"/>
</dbReference>
<accession>A0A6I3SHK6</accession>
<sequence>MLDQTDLEILKLLRKNSRMQWKEIGEIVHMTGQATSSRIRRLEDIGIIEGYTVKVNEGKMGRPILAMITVFMKSNDHKSFQNFIRQQESIVESHRISGEGCYWLKARVKTQEALDELLDNILRYGNYRLQISISEITNK</sequence>
<dbReference type="InterPro" id="IPR019887">
    <property type="entry name" value="Tscrpt_reg_AsnC/Lrp_C"/>
</dbReference>
<dbReference type="Gene3D" id="1.10.10.10">
    <property type="entry name" value="Winged helix-like DNA-binding domain superfamily/Winged helix DNA-binding domain"/>
    <property type="match status" value="1"/>
</dbReference>
<dbReference type="PRINTS" id="PR00033">
    <property type="entry name" value="HTHASNC"/>
</dbReference>
<dbReference type="SUPFAM" id="SSF54909">
    <property type="entry name" value="Dimeric alpha+beta barrel"/>
    <property type="match status" value="1"/>
</dbReference>
<evidence type="ECO:0000313" key="6">
    <source>
        <dbReference type="Proteomes" id="UP000430670"/>
    </source>
</evidence>
<dbReference type="Pfam" id="PF13412">
    <property type="entry name" value="HTH_24"/>
    <property type="match status" value="1"/>
</dbReference>
<evidence type="ECO:0000256" key="1">
    <source>
        <dbReference type="ARBA" id="ARBA00023015"/>
    </source>
</evidence>
<dbReference type="PANTHER" id="PTHR30154">
    <property type="entry name" value="LEUCINE-RESPONSIVE REGULATORY PROTEIN"/>
    <property type="match status" value="1"/>
</dbReference>
<evidence type="ECO:0000256" key="2">
    <source>
        <dbReference type="ARBA" id="ARBA00023125"/>
    </source>
</evidence>
<dbReference type="InterPro" id="IPR011008">
    <property type="entry name" value="Dimeric_a/b-barrel"/>
</dbReference>
<dbReference type="GO" id="GO:0043565">
    <property type="term" value="F:sequence-specific DNA binding"/>
    <property type="evidence" value="ECO:0007669"/>
    <property type="project" value="InterPro"/>
</dbReference>
<dbReference type="OrthoDB" id="66249at2"/>
<dbReference type="GO" id="GO:0043200">
    <property type="term" value="P:response to amino acid"/>
    <property type="evidence" value="ECO:0007669"/>
    <property type="project" value="TreeGrafter"/>
</dbReference>
<dbReference type="Proteomes" id="UP000430670">
    <property type="component" value="Unassembled WGS sequence"/>
</dbReference>
<gene>
    <name evidence="5" type="ORF">GJ688_04210</name>
</gene>